<evidence type="ECO:0000313" key="3">
    <source>
        <dbReference type="Proteomes" id="UP000469462"/>
    </source>
</evidence>
<dbReference type="EMBL" id="WEHW01000009">
    <property type="protein sequence ID" value="KAB7651892.1"/>
    <property type="molecule type" value="Genomic_DNA"/>
</dbReference>
<keyword evidence="3" id="KW-1185">Reference proteome</keyword>
<dbReference type="AlphaFoldDB" id="A0AAI9SCQ6"/>
<protein>
    <submittedName>
        <fullName evidence="2">AAA family ATPase</fullName>
    </submittedName>
</protein>
<feature type="domain" description="AAA-ATPase-like" evidence="1">
    <location>
        <begin position="10"/>
        <end position="204"/>
    </location>
</feature>
<dbReference type="InterPro" id="IPR018631">
    <property type="entry name" value="AAA-ATPase-like_dom"/>
</dbReference>
<dbReference type="InterPro" id="IPR012547">
    <property type="entry name" value="PDDEXK_9"/>
</dbReference>
<name>A0AAI9SCQ6_9BURK</name>
<dbReference type="Pfam" id="PF08011">
    <property type="entry name" value="PDDEXK_9"/>
    <property type="match status" value="1"/>
</dbReference>
<evidence type="ECO:0000313" key="2">
    <source>
        <dbReference type="EMBL" id="KAB7651892.1"/>
    </source>
</evidence>
<sequence length="541" mass="61828">MHSAEFSLSLGTSEFAALRGANQIYVDKTDLIFNIASQRRKFLLIRPRRFGKSLLVSTFASLFKNGVEHFSGLTIEKLWQDRKYDVVRLDFSGLKEFVSKDHFEFNLRSELINAFSPLGFHFDKENADVSFFVQLRTWLNSLPQSSLVLLIDEYDTPLTAHLGSPEKFKAVRAELEKFYAVLKNADGCLRFFFMTGITKFSNRSSFSEFNNFNDISLNSKYSAILGLTEDEIVRYFDLHLIRAQEVLHLSREELLQELKENYDGFCFDRNAQTHVYCPWSVLSFLQNPEEGFLNYWYESGGRPAVLKGYLASHRIENPFEFDEDKQIRLTDLQAARGYETIGLDALLTQAGYLTIKTVRSNGTAAIGYPNREVELSIAQLYADELLQGKFIDPMGAPMLSDLLGTGTLESIVRRFNDGINQIDYHNFPIESEAACRACIQLFLMGSALIPEVEKHTALGRSDLEVAVGSRRWVFEFKFAHSSDEVENLLKEGEEQMRSRRYGEGREGIDSRALHCAVLVFNGAARRFEAYREVGNNFQDNH</sequence>
<evidence type="ECO:0000259" key="1">
    <source>
        <dbReference type="Pfam" id="PF09820"/>
    </source>
</evidence>
<dbReference type="RefSeq" id="WP_139687663.1">
    <property type="nucleotide sequence ID" value="NZ_WEHW01000009.1"/>
</dbReference>
<dbReference type="SUPFAM" id="SSF52540">
    <property type="entry name" value="P-loop containing nucleoside triphosphate hydrolases"/>
    <property type="match status" value="1"/>
</dbReference>
<dbReference type="PANTHER" id="PTHR34825:SF1">
    <property type="entry name" value="AAA-ATPASE-LIKE DOMAIN-CONTAINING PROTEIN"/>
    <property type="match status" value="1"/>
</dbReference>
<comment type="caution">
    <text evidence="2">The sequence shown here is derived from an EMBL/GenBank/DDBJ whole genome shotgun (WGS) entry which is preliminary data.</text>
</comment>
<dbReference type="PANTHER" id="PTHR34825">
    <property type="entry name" value="CONSERVED PROTEIN, WITH A WEAK D-GALACTARATE DEHYDRATASE/ALTRONATE HYDROLASE DOMAIN"/>
    <property type="match status" value="1"/>
</dbReference>
<dbReference type="Proteomes" id="UP000469462">
    <property type="component" value="Unassembled WGS sequence"/>
</dbReference>
<accession>A0AAI9SCQ6</accession>
<reference evidence="2 3" key="1">
    <citation type="submission" date="2019-10" db="EMBL/GenBank/DDBJ databases">
        <title>Genome diversity of Sutterella seckii.</title>
        <authorList>
            <person name="Chaplin A.V."/>
            <person name="Sokolova S.R."/>
            <person name="Mosin K.A."/>
            <person name="Ivanova E.L."/>
            <person name="Kochetkova T.O."/>
            <person name="Goltsov A.Y."/>
            <person name="Trofimov D.Y."/>
            <person name="Efimov B.A."/>
        </authorList>
    </citation>
    <scope>NUCLEOTIDE SEQUENCE [LARGE SCALE GENOMIC DNA]</scope>
    <source>
        <strain evidence="2 3">ASD3426</strain>
    </source>
</reference>
<gene>
    <name evidence="2" type="ORF">GBM96_04380</name>
</gene>
<proteinExistence type="predicted"/>
<organism evidence="2 3">
    <name type="scientific">Sutterella seckii</name>
    <dbReference type="NCBI Taxonomy" id="1944635"/>
    <lineage>
        <taxon>Bacteria</taxon>
        <taxon>Pseudomonadati</taxon>
        <taxon>Pseudomonadota</taxon>
        <taxon>Betaproteobacteria</taxon>
        <taxon>Burkholderiales</taxon>
        <taxon>Sutterellaceae</taxon>
        <taxon>Sutterella</taxon>
    </lineage>
</organism>
<dbReference type="Pfam" id="PF09820">
    <property type="entry name" value="AAA-ATPase_like"/>
    <property type="match status" value="1"/>
</dbReference>
<dbReference type="InterPro" id="IPR027417">
    <property type="entry name" value="P-loop_NTPase"/>
</dbReference>